<protein>
    <submittedName>
        <fullName evidence="2">Uncharacterized protein</fullName>
    </submittedName>
</protein>
<dbReference type="GO" id="GO:0005829">
    <property type="term" value="C:cytosol"/>
    <property type="evidence" value="ECO:0007669"/>
    <property type="project" value="TreeGrafter"/>
</dbReference>
<feature type="region of interest" description="Disordered" evidence="1">
    <location>
        <begin position="114"/>
        <end position="146"/>
    </location>
</feature>
<evidence type="ECO:0000313" key="2">
    <source>
        <dbReference type="EMBL" id="CAJ0609839.1"/>
    </source>
</evidence>
<dbReference type="CDD" id="cd21936">
    <property type="entry name" value="ZIP_TSC22D"/>
    <property type="match status" value="1"/>
</dbReference>
<feature type="compositionally biased region" description="Basic and acidic residues" evidence="1">
    <location>
        <begin position="121"/>
        <end position="130"/>
    </location>
</feature>
<proteinExistence type="predicted"/>
<gene>
    <name evidence="2" type="ORF">CYNAS_LOCUS21822</name>
</gene>
<dbReference type="GO" id="GO:0005634">
    <property type="term" value="C:nucleus"/>
    <property type="evidence" value="ECO:0007669"/>
    <property type="project" value="TreeGrafter"/>
</dbReference>
<evidence type="ECO:0000313" key="3">
    <source>
        <dbReference type="Proteomes" id="UP001176961"/>
    </source>
</evidence>
<dbReference type="PANTHER" id="PTHR46745">
    <property type="entry name" value="TSC22 DOMAIN FAMILY PROTEIN 1"/>
    <property type="match status" value="1"/>
</dbReference>
<reference evidence="2" key="1">
    <citation type="submission" date="2023-07" db="EMBL/GenBank/DDBJ databases">
        <authorList>
            <consortium name="CYATHOMIX"/>
        </authorList>
    </citation>
    <scope>NUCLEOTIDE SEQUENCE</scope>
    <source>
        <strain evidence="2">N/A</strain>
    </source>
</reference>
<feature type="region of interest" description="Disordered" evidence="1">
    <location>
        <begin position="218"/>
        <end position="254"/>
    </location>
</feature>
<sequence length="326" mass="37067">MLRQKKKSSKMYASSEGKFSIIDKFAKDVSDSDVDTPIPRKISENQKRIRSFSKSVDGQSATVAAPSRFRIVPVESKYRRGRWNCFDYYDKDTSKGFKPEIVPLRQNTNARPVRSLNRNYGHHDAKDTIRSSENFEEEDSSESDRENSDIFARLNISDGKVWNLRRASTPAFSRTTPVPEVPLTSLKAHEPPPFQKRGAAGRVMNLRRVSLKAQEEKLQKGLEKSFNPSDARSSQRQRHELWASNSSASMNGTSQTSTLAIDSKIEQAMDLVKTHLMFAVREEVDALRTKITDLESYVFRLETENDILKANIPEEILRSINLGHIG</sequence>
<accession>A0AA36HGV4</accession>
<dbReference type="Pfam" id="PF01166">
    <property type="entry name" value="TSC22"/>
    <property type="match status" value="1"/>
</dbReference>
<dbReference type="Proteomes" id="UP001176961">
    <property type="component" value="Unassembled WGS sequence"/>
</dbReference>
<dbReference type="GO" id="GO:0043066">
    <property type="term" value="P:negative regulation of apoptotic process"/>
    <property type="evidence" value="ECO:0007669"/>
    <property type="project" value="TreeGrafter"/>
</dbReference>
<dbReference type="InterPro" id="IPR000580">
    <property type="entry name" value="TSC22/Bun"/>
</dbReference>
<organism evidence="2 3">
    <name type="scientific">Cylicocyclus nassatus</name>
    <name type="common">Nematode worm</name>
    <dbReference type="NCBI Taxonomy" id="53992"/>
    <lineage>
        <taxon>Eukaryota</taxon>
        <taxon>Metazoa</taxon>
        <taxon>Ecdysozoa</taxon>
        <taxon>Nematoda</taxon>
        <taxon>Chromadorea</taxon>
        <taxon>Rhabditida</taxon>
        <taxon>Rhabditina</taxon>
        <taxon>Rhabditomorpha</taxon>
        <taxon>Strongyloidea</taxon>
        <taxon>Strongylidae</taxon>
        <taxon>Cylicocyclus</taxon>
    </lineage>
</organism>
<comment type="caution">
    <text evidence="2">The sequence shown here is derived from an EMBL/GenBank/DDBJ whole genome shotgun (WGS) entry which is preliminary data.</text>
</comment>
<evidence type="ECO:0000256" key="1">
    <source>
        <dbReference type="SAM" id="MobiDB-lite"/>
    </source>
</evidence>
<keyword evidence="3" id="KW-1185">Reference proteome</keyword>
<dbReference type="SUPFAM" id="SSF58026">
    <property type="entry name" value="Delta-sleep-inducing peptide immunoreactive peptide"/>
    <property type="match status" value="1"/>
</dbReference>
<name>A0AA36HGV4_CYLNA</name>
<dbReference type="Gene3D" id="1.20.5.490">
    <property type="entry name" value="Single helix bin"/>
    <property type="match status" value="1"/>
</dbReference>
<dbReference type="EMBL" id="CATQJL010000326">
    <property type="protein sequence ID" value="CAJ0609839.1"/>
    <property type="molecule type" value="Genomic_DNA"/>
</dbReference>
<dbReference type="PANTHER" id="PTHR46745:SF1">
    <property type="entry name" value="TSC22 DOMAIN FAMILY PROTEIN 1"/>
    <property type="match status" value="1"/>
</dbReference>
<feature type="compositionally biased region" description="Polar residues" evidence="1">
    <location>
        <begin position="243"/>
        <end position="254"/>
    </location>
</feature>
<dbReference type="GO" id="GO:0006357">
    <property type="term" value="P:regulation of transcription by RNA polymerase II"/>
    <property type="evidence" value="ECO:0007669"/>
    <property type="project" value="InterPro"/>
</dbReference>
<dbReference type="AlphaFoldDB" id="A0AA36HGV4"/>
<dbReference type="GO" id="GO:0008284">
    <property type="term" value="P:positive regulation of cell population proliferation"/>
    <property type="evidence" value="ECO:0007669"/>
    <property type="project" value="TreeGrafter"/>
</dbReference>